<dbReference type="RefSeq" id="WP_119761301.1">
    <property type="nucleotide sequence ID" value="NZ_QYUJ01000010.1"/>
</dbReference>
<evidence type="ECO:0000313" key="2">
    <source>
        <dbReference type="Proteomes" id="UP000286287"/>
    </source>
</evidence>
<gene>
    <name evidence="1" type="ORF">D3875_03810</name>
</gene>
<organism evidence="1 2">
    <name type="scientific">Deinococcus cavernae</name>
    <dbReference type="NCBI Taxonomy" id="2320857"/>
    <lineage>
        <taxon>Bacteria</taxon>
        <taxon>Thermotogati</taxon>
        <taxon>Deinococcota</taxon>
        <taxon>Deinococci</taxon>
        <taxon>Deinococcales</taxon>
        <taxon>Deinococcaceae</taxon>
        <taxon>Deinococcus</taxon>
    </lineage>
</organism>
<evidence type="ECO:0000313" key="1">
    <source>
        <dbReference type="EMBL" id="RJF74414.1"/>
    </source>
</evidence>
<accession>A0A418VE86</accession>
<sequence length="100" mass="11390">MNITQPADQLDYRGFAIVLSDWRRRQVCSYTVRELRHPCRDFQHGMQIIDEHLAARAERPAGSLRVVAADVGVMHGLSAGQCRRRSEQASARQRVQGRFA</sequence>
<reference evidence="1 2" key="1">
    <citation type="submission" date="2018-09" db="EMBL/GenBank/DDBJ databases">
        <authorList>
            <person name="Zhu H."/>
        </authorList>
    </citation>
    <scope>NUCLEOTIDE SEQUENCE [LARGE SCALE GENOMIC DNA]</scope>
    <source>
        <strain evidence="1 2">K2S05-167</strain>
    </source>
</reference>
<proteinExistence type="predicted"/>
<dbReference type="Proteomes" id="UP000286287">
    <property type="component" value="Unassembled WGS sequence"/>
</dbReference>
<dbReference type="AlphaFoldDB" id="A0A418VE86"/>
<protein>
    <submittedName>
        <fullName evidence="1">Uncharacterized protein</fullName>
    </submittedName>
</protein>
<keyword evidence="2" id="KW-1185">Reference proteome</keyword>
<dbReference type="OrthoDB" id="10002878at2"/>
<name>A0A418VE86_9DEIO</name>
<dbReference type="EMBL" id="QYUJ01000010">
    <property type="protein sequence ID" value="RJF74414.1"/>
    <property type="molecule type" value="Genomic_DNA"/>
</dbReference>
<comment type="caution">
    <text evidence="1">The sequence shown here is derived from an EMBL/GenBank/DDBJ whole genome shotgun (WGS) entry which is preliminary data.</text>
</comment>